<dbReference type="EMBL" id="CAAALY010003043">
    <property type="protein sequence ID" value="VEL08058.1"/>
    <property type="molecule type" value="Genomic_DNA"/>
</dbReference>
<protein>
    <submittedName>
        <fullName evidence="2">Uncharacterized protein</fullName>
    </submittedName>
</protein>
<feature type="region of interest" description="Disordered" evidence="1">
    <location>
        <begin position="1"/>
        <end position="37"/>
    </location>
</feature>
<comment type="caution">
    <text evidence="2">The sequence shown here is derived from an EMBL/GenBank/DDBJ whole genome shotgun (WGS) entry which is preliminary data.</text>
</comment>
<reference evidence="2" key="1">
    <citation type="submission" date="2018-11" db="EMBL/GenBank/DDBJ databases">
        <authorList>
            <consortium name="Pathogen Informatics"/>
        </authorList>
    </citation>
    <scope>NUCLEOTIDE SEQUENCE</scope>
</reference>
<name>A0A448WC13_9PLAT</name>
<organism evidence="2 3">
    <name type="scientific">Protopolystoma xenopodis</name>
    <dbReference type="NCBI Taxonomy" id="117903"/>
    <lineage>
        <taxon>Eukaryota</taxon>
        <taxon>Metazoa</taxon>
        <taxon>Spiralia</taxon>
        <taxon>Lophotrochozoa</taxon>
        <taxon>Platyhelminthes</taxon>
        <taxon>Monogenea</taxon>
        <taxon>Polyopisthocotylea</taxon>
        <taxon>Polystomatidea</taxon>
        <taxon>Polystomatidae</taxon>
        <taxon>Protopolystoma</taxon>
    </lineage>
</organism>
<evidence type="ECO:0000256" key="1">
    <source>
        <dbReference type="SAM" id="MobiDB-lite"/>
    </source>
</evidence>
<evidence type="ECO:0000313" key="3">
    <source>
        <dbReference type="Proteomes" id="UP000784294"/>
    </source>
</evidence>
<sequence length="97" mass="10315">MKVEAESGARMGNRRWETETGDALGVAGIPTSSGQQRFNSGCIETTQRLLSCLGPVCDSSQHQVIIASGRSGRSTNKHILHGNGLSPIDLTSGYRTN</sequence>
<dbReference type="AlphaFoldDB" id="A0A448WC13"/>
<evidence type="ECO:0000313" key="2">
    <source>
        <dbReference type="EMBL" id="VEL08058.1"/>
    </source>
</evidence>
<gene>
    <name evidence="2" type="ORF">PXEA_LOCUS1498</name>
</gene>
<feature type="region of interest" description="Disordered" evidence="1">
    <location>
        <begin position="73"/>
        <end position="97"/>
    </location>
</feature>
<keyword evidence="3" id="KW-1185">Reference proteome</keyword>
<accession>A0A448WC13</accession>
<proteinExistence type="predicted"/>
<dbReference type="Proteomes" id="UP000784294">
    <property type="component" value="Unassembled WGS sequence"/>
</dbReference>